<keyword evidence="2" id="KW-1185">Reference proteome</keyword>
<dbReference type="EMBL" id="JAJTJA010000001">
    <property type="protein sequence ID" value="KAH8705622.1"/>
    <property type="molecule type" value="Genomic_DNA"/>
</dbReference>
<accession>A0AAD4L460</accession>
<reference evidence="1" key="1">
    <citation type="submission" date="2021-12" db="EMBL/GenBank/DDBJ databases">
        <title>Convergent genome expansion in fungi linked to evolution of root-endophyte symbiosis.</title>
        <authorList>
            <consortium name="DOE Joint Genome Institute"/>
            <person name="Ke Y.-H."/>
            <person name="Bonito G."/>
            <person name="Liao H.-L."/>
            <person name="Looney B."/>
            <person name="Rojas-Flechas A."/>
            <person name="Nash J."/>
            <person name="Hameed K."/>
            <person name="Schadt C."/>
            <person name="Martin F."/>
            <person name="Crous P.W."/>
            <person name="Miettinen O."/>
            <person name="Magnuson J.K."/>
            <person name="Labbe J."/>
            <person name="Jacobson D."/>
            <person name="Doktycz M.J."/>
            <person name="Veneault-Fourrey C."/>
            <person name="Kuo A."/>
            <person name="Mondo S."/>
            <person name="Calhoun S."/>
            <person name="Riley R."/>
            <person name="Ohm R."/>
            <person name="LaButti K."/>
            <person name="Andreopoulos B."/>
            <person name="Pangilinan J."/>
            <person name="Nolan M."/>
            <person name="Tritt A."/>
            <person name="Clum A."/>
            <person name="Lipzen A."/>
            <person name="Daum C."/>
            <person name="Barry K."/>
            <person name="Grigoriev I.V."/>
            <person name="Vilgalys R."/>
        </authorList>
    </citation>
    <scope>NUCLEOTIDE SEQUENCE</scope>
    <source>
        <strain evidence="1">PMI_201</strain>
    </source>
</reference>
<dbReference type="AlphaFoldDB" id="A0AAD4L460"/>
<gene>
    <name evidence="1" type="ORF">BGW36DRAFT_403162</name>
</gene>
<comment type="caution">
    <text evidence="1">The sequence shown here is derived from an EMBL/GenBank/DDBJ whole genome shotgun (WGS) entry which is preliminary data.</text>
</comment>
<protein>
    <submittedName>
        <fullName evidence="1">Uncharacterized protein</fullName>
    </submittedName>
</protein>
<dbReference type="RefSeq" id="XP_046078243.1">
    <property type="nucleotide sequence ID" value="XM_046218884.1"/>
</dbReference>
<name>A0AAD4L460_9EURO</name>
<dbReference type="GeneID" id="70249171"/>
<proteinExistence type="predicted"/>
<dbReference type="Proteomes" id="UP001201262">
    <property type="component" value="Unassembled WGS sequence"/>
</dbReference>
<evidence type="ECO:0000313" key="2">
    <source>
        <dbReference type="Proteomes" id="UP001201262"/>
    </source>
</evidence>
<organism evidence="1 2">
    <name type="scientific">Talaromyces proteolyticus</name>
    <dbReference type="NCBI Taxonomy" id="1131652"/>
    <lineage>
        <taxon>Eukaryota</taxon>
        <taxon>Fungi</taxon>
        <taxon>Dikarya</taxon>
        <taxon>Ascomycota</taxon>
        <taxon>Pezizomycotina</taxon>
        <taxon>Eurotiomycetes</taxon>
        <taxon>Eurotiomycetidae</taxon>
        <taxon>Eurotiales</taxon>
        <taxon>Trichocomaceae</taxon>
        <taxon>Talaromyces</taxon>
        <taxon>Talaromyces sect. Bacilispori</taxon>
    </lineage>
</organism>
<evidence type="ECO:0000313" key="1">
    <source>
        <dbReference type="EMBL" id="KAH8705622.1"/>
    </source>
</evidence>
<sequence>MSTQTPGKGFPSYRRKHSWLMNYDRGYNYLAQLPDDNSSSSKEMMFGGGFAQGKNDGIEDPRIITVADLSLYIDIHLCDALGAIYGNRNCTWGRVDGQVIKDFVDRYYGVQL</sequence>